<reference evidence="2" key="2">
    <citation type="submission" date="2025-08" db="UniProtKB">
        <authorList>
            <consortium name="Ensembl"/>
        </authorList>
    </citation>
    <scope>IDENTIFICATION</scope>
</reference>
<feature type="compositionally biased region" description="Pro residues" evidence="1">
    <location>
        <begin position="123"/>
        <end position="133"/>
    </location>
</feature>
<evidence type="ECO:0000313" key="3">
    <source>
        <dbReference type="Proteomes" id="UP000694405"/>
    </source>
</evidence>
<keyword evidence="3" id="KW-1185">Reference proteome</keyword>
<reference evidence="2" key="3">
    <citation type="submission" date="2025-09" db="UniProtKB">
        <authorList>
            <consortium name="Ensembl"/>
        </authorList>
    </citation>
    <scope>IDENTIFICATION</scope>
</reference>
<dbReference type="Ensembl" id="ENSMUNT00000034137.1">
    <property type="protein sequence ID" value="ENSMUNP00000028472.1"/>
    <property type="gene ID" value="ENSMUNG00000018359.1"/>
</dbReference>
<evidence type="ECO:0000256" key="1">
    <source>
        <dbReference type="SAM" id="MobiDB-lite"/>
    </source>
</evidence>
<sequence>MCTHTCINPCRHPQVSVYLCTDTVVYTGVCMGVYMNEPSMCTCTHTYTHVYTRTYTHVYTHTHVYTCMHTHVCIHMYVHTRMYTHVYTHTYVRTLTPTSAVPARGRSPPTPAPPLCLGDPDPPDPARPGPAGPPVRGVPARAQQGRRCQCRGSLLDSAGGRVPVRVPVRWALLR</sequence>
<protein>
    <submittedName>
        <fullName evidence="2">Uncharacterized protein</fullName>
    </submittedName>
</protein>
<name>A0A8V5FYN6_MELUD</name>
<evidence type="ECO:0000313" key="2">
    <source>
        <dbReference type="Ensembl" id="ENSMUNP00000028472.1"/>
    </source>
</evidence>
<dbReference type="Proteomes" id="UP000694405">
    <property type="component" value="Chromosome 10"/>
</dbReference>
<proteinExistence type="predicted"/>
<accession>A0A8V5FYN6</accession>
<feature type="region of interest" description="Disordered" evidence="1">
    <location>
        <begin position="99"/>
        <end position="146"/>
    </location>
</feature>
<reference evidence="2" key="1">
    <citation type="submission" date="2020-03" db="EMBL/GenBank/DDBJ databases">
        <title>Melopsittacus undulatus (budgerigar) genome, bMelUnd1, maternal haplotype with Z.</title>
        <authorList>
            <person name="Gedman G."/>
            <person name="Mountcastle J."/>
            <person name="Haase B."/>
            <person name="Formenti G."/>
            <person name="Wright T."/>
            <person name="Apodaca J."/>
            <person name="Pelan S."/>
            <person name="Chow W."/>
            <person name="Rhie A."/>
            <person name="Howe K."/>
            <person name="Fedrigo O."/>
            <person name="Jarvis E.D."/>
        </authorList>
    </citation>
    <scope>NUCLEOTIDE SEQUENCE [LARGE SCALE GENOMIC DNA]</scope>
</reference>
<organism evidence="2 3">
    <name type="scientific">Melopsittacus undulatus</name>
    <name type="common">Budgerigar</name>
    <name type="synonym">Psittacus undulatus</name>
    <dbReference type="NCBI Taxonomy" id="13146"/>
    <lineage>
        <taxon>Eukaryota</taxon>
        <taxon>Metazoa</taxon>
        <taxon>Chordata</taxon>
        <taxon>Craniata</taxon>
        <taxon>Vertebrata</taxon>
        <taxon>Euteleostomi</taxon>
        <taxon>Archelosauria</taxon>
        <taxon>Archosauria</taxon>
        <taxon>Dinosauria</taxon>
        <taxon>Saurischia</taxon>
        <taxon>Theropoda</taxon>
        <taxon>Coelurosauria</taxon>
        <taxon>Aves</taxon>
        <taxon>Neognathae</taxon>
        <taxon>Neoaves</taxon>
        <taxon>Telluraves</taxon>
        <taxon>Australaves</taxon>
        <taxon>Psittaciformes</taxon>
        <taxon>Psittaculidae</taxon>
        <taxon>Melopsittacus</taxon>
    </lineage>
</organism>
<dbReference type="AlphaFoldDB" id="A0A8V5FYN6"/>
<feature type="compositionally biased region" description="Low complexity" evidence="1">
    <location>
        <begin position="134"/>
        <end position="146"/>
    </location>
</feature>